<dbReference type="PROSITE" id="PS01174">
    <property type="entry name" value="LIPASE_GDXG_SER"/>
    <property type="match status" value="1"/>
</dbReference>
<feature type="active site" evidence="3">
    <location>
        <position position="402"/>
    </location>
</feature>
<dbReference type="PANTHER" id="PTHR48081:SF8">
    <property type="entry name" value="ALPHA_BETA HYDROLASE FOLD-3 DOMAIN-CONTAINING PROTEIN-RELATED"/>
    <property type="match status" value="1"/>
</dbReference>
<dbReference type="Gene3D" id="3.40.50.1820">
    <property type="entry name" value="alpha/beta hydrolase"/>
    <property type="match status" value="1"/>
</dbReference>
<comment type="caution">
    <text evidence="7">The sequence shown here is derived from an EMBL/GenBank/DDBJ whole genome shotgun (WGS) entry which is preliminary data.</text>
</comment>
<evidence type="ECO:0000256" key="3">
    <source>
        <dbReference type="PIRSR" id="PIRSR037251-1"/>
    </source>
</evidence>
<dbReference type="InterPro" id="IPR029058">
    <property type="entry name" value="AB_hydrolase_fold"/>
</dbReference>
<evidence type="ECO:0000256" key="5">
    <source>
        <dbReference type="SAM" id="Phobius"/>
    </source>
</evidence>
<feature type="active site" evidence="3">
    <location>
        <position position="372"/>
    </location>
</feature>
<dbReference type="InterPro" id="IPR013094">
    <property type="entry name" value="AB_hydrolase_3"/>
</dbReference>
<keyword evidence="5" id="KW-1133">Transmembrane helix</keyword>
<evidence type="ECO:0000313" key="8">
    <source>
        <dbReference type="Proteomes" id="UP000252519"/>
    </source>
</evidence>
<feature type="transmembrane region" description="Helical" evidence="5">
    <location>
        <begin position="30"/>
        <end position="51"/>
    </location>
</feature>
<keyword evidence="5" id="KW-0812">Transmembrane</keyword>
<dbReference type="PIRSF" id="PIRSF037251">
    <property type="entry name" value="Arylacetamide_deacetylase"/>
    <property type="match status" value="1"/>
</dbReference>
<evidence type="ECO:0000256" key="4">
    <source>
        <dbReference type="PROSITE-ProRule" id="PRU10038"/>
    </source>
</evidence>
<dbReference type="OrthoDB" id="408631at2759"/>
<sequence length="428" mass="49669">MWLLGRRTWLTVSSIQPIISTNTHWRMWLLLYWATVILFFITALFLLYIPLPPDISDRKKLQVLEFLLRIGYEYPGDLIEFVLGPRIRNQYIRLLITIGYIIPWPTPSFVKVTNESIGGTNVRVYTPKEKKSNAALVFIHGGGWATMRADCYDDFMYKFVRRLGITVFSIDYRLAPEYPFPYPVDDCEAVVNDLYHDSYTRFNIDRDKICIAGDSAGGNLAAVVTQRLARRNENFLKCQVLIYPVIHVFSFQLPSYLTYYEKYNGTSLLNPRAMARWILLYLGLPANKRNVEKLTSNQHISKKLYSAPEMQKLLGSSSQFSNKNVTSSEKPNQEDETMYRTFATKGMDPDVSPLFGVNKNLPPALVLTAEYDILRDEGIQYAMKLKEEAVPCEWKHYKRAFHGVCNMPYSLVRRDMYMDVCNYLKNYI</sequence>
<protein>
    <submittedName>
        <fullName evidence="7">Hydrolase, alpha/beta domain protein</fullName>
    </submittedName>
</protein>
<evidence type="ECO:0000313" key="7">
    <source>
        <dbReference type="EMBL" id="RCN34985.1"/>
    </source>
</evidence>
<dbReference type="PANTHER" id="PTHR48081">
    <property type="entry name" value="AB HYDROLASE SUPERFAMILY PROTEIN C4A8.06C"/>
    <property type="match status" value="1"/>
</dbReference>
<keyword evidence="5" id="KW-0472">Membrane</keyword>
<dbReference type="EMBL" id="JOJR01000716">
    <property type="protein sequence ID" value="RCN34985.1"/>
    <property type="molecule type" value="Genomic_DNA"/>
</dbReference>
<reference evidence="7 8" key="1">
    <citation type="submission" date="2014-10" db="EMBL/GenBank/DDBJ databases">
        <title>Draft genome of the hookworm Ancylostoma caninum.</title>
        <authorList>
            <person name="Mitreva M."/>
        </authorList>
    </citation>
    <scope>NUCLEOTIDE SEQUENCE [LARGE SCALE GENOMIC DNA]</scope>
    <source>
        <strain evidence="7 8">Baltimore</strain>
    </source>
</reference>
<comment type="similarity">
    <text evidence="1">Belongs to the 'GDXG' lipolytic enzyme family.</text>
</comment>
<accession>A0A368FW63</accession>
<keyword evidence="2 7" id="KW-0378">Hydrolase</keyword>
<evidence type="ECO:0000256" key="1">
    <source>
        <dbReference type="ARBA" id="ARBA00010515"/>
    </source>
</evidence>
<feature type="active site" evidence="3 4">
    <location>
        <position position="215"/>
    </location>
</feature>
<dbReference type="InterPro" id="IPR017157">
    <property type="entry name" value="Arylacetamide_deacetylase"/>
</dbReference>
<evidence type="ECO:0000256" key="2">
    <source>
        <dbReference type="ARBA" id="ARBA00022801"/>
    </source>
</evidence>
<dbReference type="InterPro" id="IPR050300">
    <property type="entry name" value="GDXG_lipolytic_enzyme"/>
</dbReference>
<organism evidence="7 8">
    <name type="scientific">Ancylostoma caninum</name>
    <name type="common">Dog hookworm</name>
    <dbReference type="NCBI Taxonomy" id="29170"/>
    <lineage>
        <taxon>Eukaryota</taxon>
        <taxon>Metazoa</taxon>
        <taxon>Ecdysozoa</taxon>
        <taxon>Nematoda</taxon>
        <taxon>Chromadorea</taxon>
        <taxon>Rhabditida</taxon>
        <taxon>Rhabditina</taxon>
        <taxon>Rhabditomorpha</taxon>
        <taxon>Strongyloidea</taxon>
        <taxon>Ancylostomatidae</taxon>
        <taxon>Ancylostomatinae</taxon>
        <taxon>Ancylostoma</taxon>
    </lineage>
</organism>
<dbReference type="Proteomes" id="UP000252519">
    <property type="component" value="Unassembled WGS sequence"/>
</dbReference>
<dbReference type="AlphaFoldDB" id="A0A368FW63"/>
<dbReference type="Pfam" id="PF07859">
    <property type="entry name" value="Abhydrolase_3"/>
    <property type="match status" value="2"/>
</dbReference>
<feature type="domain" description="Alpha/beta hydrolase fold-3" evidence="6">
    <location>
        <begin position="136"/>
        <end position="290"/>
    </location>
</feature>
<dbReference type="GO" id="GO:0016020">
    <property type="term" value="C:membrane"/>
    <property type="evidence" value="ECO:0007669"/>
    <property type="project" value="InterPro"/>
</dbReference>
<dbReference type="InterPro" id="IPR033140">
    <property type="entry name" value="Lipase_GDXG_put_SER_AS"/>
</dbReference>
<evidence type="ECO:0000259" key="6">
    <source>
        <dbReference type="Pfam" id="PF07859"/>
    </source>
</evidence>
<feature type="domain" description="Alpha/beta hydrolase fold-3" evidence="6">
    <location>
        <begin position="332"/>
        <end position="404"/>
    </location>
</feature>
<name>A0A368FW63_ANCCA</name>
<dbReference type="STRING" id="29170.A0A368FW63"/>
<proteinExistence type="inferred from homology"/>
<keyword evidence="8" id="KW-1185">Reference proteome</keyword>
<gene>
    <name evidence="7" type="ORF">ANCCAN_19166</name>
</gene>
<dbReference type="GO" id="GO:0052689">
    <property type="term" value="F:carboxylic ester hydrolase activity"/>
    <property type="evidence" value="ECO:0007669"/>
    <property type="project" value="InterPro"/>
</dbReference>
<dbReference type="SUPFAM" id="SSF53474">
    <property type="entry name" value="alpha/beta-Hydrolases"/>
    <property type="match status" value="1"/>
</dbReference>